<evidence type="ECO:0000313" key="2">
    <source>
        <dbReference type="EMBL" id="MET4755560.1"/>
    </source>
</evidence>
<reference evidence="2 3" key="1">
    <citation type="submission" date="2024-06" db="EMBL/GenBank/DDBJ databases">
        <title>Genomic Encyclopedia of Type Strains, Phase V (KMG-V): Genome sequencing to study the core and pangenomes of soil and plant-associated prokaryotes.</title>
        <authorList>
            <person name="Whitman W."/>
        </authorList>
    </citation>
    <scope>NUCLEOTIDE SEQUENCE [LARGE SCALE GENOMIC DNA]</scope>
    <source>
        <strain evidence="2 3">NE40</strain>
    </source>
</reference>
<evidence type="ECO:0000256" key="1">
    <source>
        <dbReference type="SAM" id="MobiDB-lite"/>
    </source>
</evidence>
<gene>
    <name evidence="2" type="ORF">V5J35_000752</name>
</gene>
<feature type="compositionally biased region" description="Basic and acidic residues" evidence="1">
    <location>
        <begin position="455"/>
        <end position="467"/>
    </location>
</feature>
<dbReference type="RefSeq" id="WP_354009975.1">
    <property type="nucleotide sequence ID" value="NZ_JBEWTA010000001.1"/>
</dbReference>
<comment type="caution">
    <text evidence="2">The sequence shown here is derived from an EMBL/GenBank/DDBJ whole genome shotgun (WGS) entry which is preliminary data.</text>
</comment>
<organism evidence="2 3">
    <name type="scientific">Endozoicomonas lisbonensis</name>
    <dbReference type="NCBI Taxonomy" id="3120522"/>
    <lineage>
        <taxon>Bacteria</taxon>
        <taxon>Pseudomonadati</taxon>
        <taxon>Pseudomonadota</taxon>
        <taxon>Gammaproteobacteria</taxon>
        <taxon>Oceanospirillales</taxon>
        <taxon>Endozoicomonadaceae</taxon>
        <taxon>Endozoicomonas</taxon>
    </lineage>
</organism>
<protein>
    <submittedName>
        <fullName evidence="2">Uncharacterized protein</fullName>
    </submittedName>
</protein>
<feature type="region of interest" description="Disordered" evidence="1">
    <location>
        <begin position="210"/>
        <end position="271"/>
    </location>
</feature>
<accession>A0ABV2SCS6</accession>
<feature type="region of interest" description="Disordered" evidence="1">
    <location>
        <begin position="449"/>
        <end position="483"/>
    </location>
</feature>
<keyword evidence="3" id="KW-1185">Reference proteome</keyword>
<feature type="region of interest" description="Disordered" evidence="1">
    <location>
        <begin position="397"/>
        <end position="423"/>
    </location>
</feature>
<dbReference type="EMBL" id="JBEWTB010000002">
    <property type="protein sequence ID" value="MET4755560.1"/>
    <property type="molecule type" value="Genomic_DNA"/>
</dbReference>
<dbReference type="Proteomes" id="UP001549366">
    <property type="component" value="Unassembled WGS sequence"/>
</dbReference>
<evidence type="ECO:0000313" key="3">
    <source>
        <dbReference type="Proteomes" id="UP001549366"/>
    </source>
</evidence>
<sequence>MNVIPGAMAGLLAGLSVNIEAQSTVDHPLYLSAPDLSGQMDKAAYQEADLHAPSIELGNISLRAGIRGRNIKFYSSFNPLPGLDQALARCDGNQATGWVSYQTMSITCLQGGVERKSTIQLPPPDQKMQLEEAGSKILIAEAAGNKARPVVDSTILAAAAAIQFDSPFDIAGRNSSYAISGIRRLKDNSGNDRVIVDLCVIGESNEYQPLTDGNSFSGMRKCPGPLSHWSGKKSGKHSDTGDDENPEETPPSKPPRGGDGGDGDDPDKTAKKSDIVTILSIEVDIKQLIKELQKLIDSASPEQRIVITERLTQLIGAFPEGELLKTESDNGESANQIAILLTSSQDYFDMASNVEAVSAVRNTLRSIFNGLGSGEPIGAILQTLRDSGDLQQLQKIPPEETSQAQDEDDEALPGAVADSGENSEPVANRVVDYWRQIIIIFLEIKITPTDSEPAPEDKTTPERKEDQSAGTGQEPVTIWNPEI</sequence>
<name>A0ABV2SCS6_9GAMM</name>
<proteinExistence type="predicted"/>